<accession>A0AC60NZP7</accession>
<sequence length="74" mass="7685">MAHRARVSGLTGEGYGRFQVEAFTAAPRPSAQQELRGPPKLATAAPVGVPFKDVVAGPDRRSSCALFEDVGSGS</sequence>
<comment type="caution">
    <text evidence="1">The sequence shown here is derived from an EMBL/GenBank/DDBJ whole genome shotgun (WGS) entry which is preliminary data.</text>
</comment>
<dbReference type="EMBL" id="JABSTQ010011333">
    <property type="protein sequence ID" value="KAG0412642.1"/>
    <property type="molecule type" value="Genomic_DNA"/>
</dbReference>
<proteinExistence type="predicted"/>
<evidence type="ECO:0000313" key="2">
    <source>
        <dbReference type="Proteomes" id="UP000805193"/>
    </source>
</evidence>
<protein>
    <submittedName>
        <fullName evidence="1">Uncharacterized protein</fullName>
    </submittedName>
</protein>
<evidence type="ECO:0000313" key="1">
    <source>
        <dbReference type="EMBL" id="KAG0412642.1"/>
    </source>
</evidence>
<reference evidence="1 2" key="1">
    <citation type="journal article" date="2020" name="Cell">
        <title>Large-Scale Comparative Analyses of Tick Genomes Elucidate Their Genetic Diversity and Vector Capacities.</title>
        <authorList>
            <consortium name="Tick Genome and Microbiome Consortium (TIGMIC)"/>
            <person name="Jia N."/>
            <person name="Wang J."/>
            <person name="Shi W."/>
            <person name="Du L."/>
            <person name="Sun Y."/>
            <person name="Zhan W."/>
            <person name="Jiang J.F."/>
            <person name="Wang Q."/>
            <person name="Zhang B."/>
            <person name="Ji P."/>
            <person name="Bell-Sakyi L."/>
            <person name="Cui X.M."/>
            <person name="Yuan T.T."/>
            <person name="Jiang B.G."/>
            <person name="Yang W.F."/>
            <person name="Lam T.T."/>
            <person name="Chang Q.C."/>
            <person name="Ding S.J."/>
            <person name="Wang X.J."/>
            <person name="Zhu J.G."/>
            <person name="Ruan X.D."/>
            <person name="Zhao L."/>
            <person name="Wei J.T."/>
            <person name="Ye R.Z."/>
            <person name="Que T.C."/>
            <person name="Du C.H."/>
            <person name="Zhou Y.H."/>
            <person name="Cheng J.X."/>
            <person name="Dai P.F."/>
            <person name="Guo W.B."/>
            <person name="Han X.H."/>
            <person name="Huang E.J."/>
            <person name="Li L.F."/>
            <person name="Wei W."/>
            <person name="Gao Y.C."/>
            <person name="Liu J.Z."/>
            <person name="Shao H.Z."/>
            <person name="Wang X."/>
            <person name="Wang C.C."/>
            <person name="Yang T.C."/>
            <person name="Huo Q.B."/>
            <person name="Li W."/>
            <person name="Chen H.Y."/>
            <person name="Chen S.E."/>
            <person name="Zhou L.G."/>
            <person name="Ni X.B."/>
            <person name="Tian J.H."/>
            <person name="Sheng Y."/>
            <person name="Liu T."/>
            <person name="Pan Y.S."/>
            <person name="Xia L.Y."/>
            <person name="Li J."/>
            <person name="Zhao F."/>
            <person name="Cao W.C."/>
        </authorList>
    </citation>
    <scope>NUCLEOTIDE SEQUENCE [LARGE SCALE GENOMIC DNA]</scope>
    <source>
        <strain evidence="1">Iper-2018</strain>
    </source>
</reference>
<keyword evidence="2" id="KW-1185">Reference proteome</keyword>
<organism evidence="1 2">
    <name type="scientific">Ixodes persulcatus</name>
    <name type="common">Taiga tick</name>
    <dbReference type="NCBI Taxonomy" id="34615"/>
    <lineage>
        <taxon>Eukaryota</taxon>
        <taxon>Metazoa</taxon>
        <taxon>Ecdysozoa</taxon>
        <taxon>Arthropoda</taxon>
        <taxon>Chelicerata</taxon>
        <taxon>Arachnida</taxon>
        <taxon>Acari</taxon>
        <taxon>Parasitiformes</taxon>
        <taxon>Ixodida</taxon>
        <taxon>Ixodoidea</taxon>
        <taxon>Ixodidae</taxon>
        <taxon>Ixodinae</taxon>
        <taxon>Ixodes</taxon>
    </lineage>
</organism>
<dbReference type="Proteomes" id="UP000805193">
    <property type="component" value="Unassembled WGS sequence"/>
</dbReference>
<gene>
    <name evidence="1" type="ORF">HPB47_010234</name>
</gene>
<name>A0AC60NZP7_IXOPE</name>